<dbReference type="NCBIfam" id="TIGR00492">
    <property type="entry name" value="alr"/>
    <property type="match status" value="1"/>
</dbReference>
<dbReference type="EC" id="5.1.1.1" evidence="4"/>
<dbReference type="HAMAP" id="MF_01201">
    <property type="entry name" value="Ala_racemase"/>
    <property type="match status" value="1"/>
</dbReference>
<keyword evidence="2 4" id="KW-0663">Pyridoxal phosphate</keyword>
<evidence type="ECO:0000256" key="1">
    <source>
        <dbReference type="ARBA" id="ARBA00001933"/>
    </source>
</evidence>
<feature type="modified residue" description="N6-(pyridoxal phosphate)lysine" evidence="4 5">
    <location>
        <position position="67"/>
    </location>
</feature>
<dbReference type="Gene3D" id="3.20.20.10">
    <property type="entry name" value="Alanine racemase"/>
    <property type="match status" value="1"/>
</dbReference>
<proteinExistence type="inferred from homology"/>
<comment type="similarity">
    <text evidence="4">Belongs to the alanine racemase family.</text>
</comment>
<comment type="catalytic activity">
    <reaction evidence="4">
        <text>L-alanine = D-alanine</text>
        <dbReference type="Rhea" id="RHEA:20249"/>
        <dbReference type="ChEBI" id="CHEBI:57416"/>
        <dbReference type="ChEBI" id="CHEBI:57972"/>
        <dbReference type="EC" id="5.1.1.1"/>
    </reaction>
</comment>
<feature type="domain" description="Alanine racemase C-terminal" evidence="8">
    <location>
        <begin position="271"/>
        <end position="398"/>
    </location>
</feature>
<keyword evidence="10" id="KW-1185">Reference proteome</keyword>
<feature type="region of interest" description="Disordered" evidence="7">
    <location>
        <begin position="1"/>
        <end position="23"/>
    </location>
</feature>
<evidence type="ECO:0000256" key="2">
    <source>
        <dbReference type="ARBA" id="ARBA00022898"/>
    </source>
</evidence>
<gene>
    <name evidence="9" type="primary">alr</name>
    <name evidence="9" type="ORF">EUA93_08535</name>
</gene>
<evidence type="ECO:0000313" key="10">
    <source>
        <dbReference type="Proteomes" id="UP000294071"/>
    </source>
</evidence>
<dbReference type="InterPro" id="IPR011079">
    <property type="entry name" value="Ala_racemase_C"/>
</dbReference>
<feature type="binding site" evidence="4 6">
    <location>
        <position position="164"/>
    </location>
    <ligand>
        <name>substrate</name>
    </ligand>
</feature>
<dbReference type="PANTHER" id="PTHR30511">
    <property type="entry name" value="ALANINE RACEMASE"/>
    <property type="match status" value="1"/>
</dbReference>
<reference evidence="9 10" key="1">
    <citation type="submission" date="2019-01" db="EMBL/GenBank/DDBJ databases">
        <title>Novel species of Nocardioides.</title>
        <authorList>
            <person name="Liu Q."/>
            <person name="Xin Y.-H."/>
        </authorList>
    </citation>
    <scope>NUCLEOTIDE SEQUENCE [LARGE SCALE GENOMIC DNA]</scope>
    <source>
        <strain evidence="9 10">CGMCC 4.6882</strain>
    </source>
</reference>
<comment type="pathway">
    <text evidence="4">Amino-acid biosynthesis; D-alanine biosynthesis; D-alanine from L-alanine: step 1/1.</text>
</comment>
<dbReference type="PRINTS" id="PR00992">
    <property type="entry name" value="ALARACEMASE"/>
</dbReference>
<evidence type="ECO:0000313" key="9">
    <source>
        <dbReference type="EMBL" id="RYB94387.1"/>
    </source>
</evidence>
<dbReference type="GO" id="GO:0030170">
    <property type="term" value="F:pyridoxal phosphate binding"/>
    <property type="evidence" value="ECO:0007669"/>
    <property type="project" value="UniProtKB-UniRule"/>
</dbReference>
<comment type="cofactor">
    <cofactor evidence="1 4 5">
        <name>pyridoxal 5'-phosphate</name>
        <dbReference type="ChEBI" id="CHEBI:597326"/>
    </cofactor>
</comment>
<comment type="caution">
    <text evidence="9">The sequence shown here is derived from an EMBL/GenBank/DDBJ whole genome shotgun (WGS) entry which is preliminary data.</text>
</comment>
<name>A0A4Q2RYX4_9ACTN</name>
<dbReference type="InterPro" id="IPR001608">
    <property type="entry name" value="Ala_racemase_N"/>
</dbReference>
<protein>
    <recommendedName>
        <fullName evidence="4">Alanine racemase</fullName>
        <ecNumber evidence="4">5.1.1.1</ecNumber>
    </recommendedName>
</protein>
<dbReference type="Gene3D" id="2.40.37.10">
    <property type="entry name" value="Lyase, Ornithine Decarboxylase, Chain A, domain 1"/>
    <property type="match status" value="1"/>
</dbReference>
<evidence type="ECO:0000256" key="4">
    <source>
        <dbReference type="HAMAP-Rule" id="MF_01201"/>
    </source>
</evidence>
<feature type="binding site" evidence="4 6">
    <location>
        <position position="340"/>
    </location>
    <ligand>
        <name>substrate</name>
    </ligand>
</feature>
<dbReference type="InterPro" id="IPR000821">
    <property type="entry name" value="Ala_racemase"/>
</dbReference>
<sequence>MNTPLRSSPPLRSPEQRRGDPNCSALAVVPSAGTTHGPRLEVDLSAIAANTRLFAARTDAAVMAVVKADGFGHGAADVARTALASGATSLGVTSIDEALALRADGLGGRILSWLNPLDASYGAALVADVDLAVPSREHLDAVLRVASLQRPARVHLHLDTGMARDGAEPSVWPTLCRAARRAERAGLLEVVGVMGHLGCADDPGHEANALGRRRFAWGLEVARGAGLRPTMRHLAATAATLLDPRSHHTHVRIGAGLVGIDPTGTTALSHGLTLTAPVVSVRRVRAGTGVGYGHTWIAPAATHLALLPLGYADGLPRVASGRAEVLLRGRRRPVVGRISMDQVVVDLGDEAVRPGETATVLGPGAAGEPTVAEWAGWSDSIEHEVVTGIGSRVHRTAAPAAGTTAPARLRSLS</sequence>
<feature type="compositionally biased region" description="Low complexity" evidence="7">
    <location>
        <begin position="1"/>
        <end position="10"/>
    </location>
</feature>
<dbReference type="Pfam" id="PF00842">
    <property type="entry name" value="Ala_racemase_C"/>
    <property type="match status" value="1"/>
</dbReference>
<dbReference type="UniPathway" id="UPA00042">
    <property type="reaction ID" value="UER00497"/>
</dbReference>
<dbReference type="InterPro" id="IPR009006">
    <property type="entry name" value="Ala_racemase/Decarboxylase_C"/>
</dbReference>
<accession>A0A4Q2RYX4</accession>
<comment type="function">
    <text evidence="4">Catalyzes the interconversion of L-alanine and D-alanine. May also act on other amino acids.</text>
</comment>
<dbReference type="SUPFAM" id="SSF51419">
    <property type="entry name" value="PLP-binding barrel"/>
    <property type="match status" value="1"/>
</dbReference>
<evidence type="ECO:0000259" key="8">
    <source>
        <dbReference type="SMART" id="SM01005"/>
    </source>
</evidence>
<dbReference type="SUPFAM" id="SSF50621">
    <property type="entry name" value="Alanine racemase C-terminal domain-like"/>
    <property type="match status" value="1"/>
</dbReference>
<dbReference type="GO" id="GO:0008784">
    <property type="term" value="F:alanine racemase activity"/>
    <property type="evidence" value="ECO:0007669"/>
    <property type="project" value="UniProtKB-UniRule"/>
</dbReference>
<evidence type="ECO:0000256" key="6">
    <source>
        <dbReference type="PIRSR" id="PIRSR600821-52"/>
    </source>
</evidence>
<dbReference type="Pfam" id="PF01168">
    <property type="entry name" value="Ala_racemase_N"/>
    <property type="match status" value="1"/>
</dbReference>
<dbReference type="GO" id="GO:0009252">
    <property type="term" value="P:peptidoglycan biosynthetic process"/>
    <property type="evidence" value="ECO:0007669"/>
    <property type="project" value="TreeGrafter"/>
</dbReference>
<dbReference type="EMBL" id="SDWT01000001">
    <property type="protein sequence ID" value="RYB94387.1"/>
    <property type="molecule type" value="Genomic_DNA"/>
</dbReference>
<organism evidence="9 10">
    <name type="scientific">Nocardioides oleivorans</name>
    <dbReference type="NCBI Taxonomy" id="273676"/>
    <lineage>
        <taxon>Bacteria</taxon>
        <taxon>Bacillati</taxon>
        <taxon>Actinomycetota</taxon>
        <taxon>Actinomycetes</taxon>
        <taxon>Propionibacteriales</taxon>
        <taxon>Nocardioidaceae</taxon>
        <taxon>Nocardioides</taxon>
    </lineage>
</organism>
<dbReference type="SMART" id="SM01005">
    <property type="entry name" value="Ala_racemase_C"/>
    <property type="match status" value="1"/>
</dbReference>
<evidence type="ECO:0000256" key="5">
    <source>
        <dbReference type="PIRSR" id="PIRSR600821-50"/>
    </source>
</evidence>
<feature type="active site" description="Proton acceptor; specific for L-alanine" evidence="4">
    <location>
        <position position="292"/>
    </location>
</feature>
<dbReference type="OrthoDB" id="9813814at2"/>
<dbReference type="GO" id="GO:0005829">
    <property type="term" value="C:cytosol"/>
    <property type="evidence" value="ECO:0007669"/>
    <property type="project" value="TreeGrafter"/>
</dbReference>
<dbReference type="AlphaFoldDB" id="A0A4Q2RYX4"/>
<dbReference type="GO" id="GO:0030632">
    <property type="term" value="P:D-alanine biosynthetic process"/>
    <property type="evidence" value="ECO:0007669"/>
    <property type="project" value="UniProtKB-UniRule"/>
</dbReference>
<dbReference type="InterPro" id="IPR029066">
    <property type="entry name" value="PLP-binding_barrel"/>
</dbReference>
<feature type="active site" description="Proton acceptor; specific for D-alanine" evidence="4">
    <location>
        <position position="67"/>
    </location>
</feature>
<dbReference type="CDD" id="cd00430">
    <property type="entry name" value="PLPDE_III_AR"/>
    <property type="match status" value="1"/>
</dbReference>
<evidence type="ECO:0000256" key="3">
    <source>
        <dbReference type="ARBA" id="ARBA00023235"/>
    </source>
</evidence>
<dbReference type="PANTHER" id="PTHR30511:SF0">
    <property type="entry name" value="ALANINE RACEMASE, CATABOLIC-RELATED"/>
    <property type="match status" value="1"/>
</dbReference>
<evidence type="ECO:0000256" key="7">
    <source>
        <dbReference type="SAM" id="MobiDB-lite"/>
    </source>
</evidence>
<dbReference type="Proteomes" id="UP000294071">
    <property type="component" value="Unassembled WGS sequence"/>
</dbReference>
<keyword evidence="3 4" id="KW-0413">Isomerase</keyword>
<dbReference type="RefSeq" id="WP_129399738.1">
    <property type="nucleotide sequence ID" value="NZ_SDWT01000001.1"/>
</dbReference>